<organism evidence="2 3">
    <name type="scientific">Glomerella acutata</name>
    <name type="common">Colletotrichum acutatum</name>
    <dbReference type="NCBI Taxonomy" id="27357"/>
    <lineage>
        <taxon>Eukaryota</taxon>
        <taxon>Fungi</taxon>
        <taxon>Dikarya</taxon>
        <taxon>Ascomycota</taxon>
        <taxon>Pezizomycotina</taxon>
        <taxon>Sordariomycetes</taxon>
        <taxon>Hypocreomycetidae</taxon>
        <taxon>Glomerellales</taxon>
        <taxon>Glomerellaceae</taxon>
        <taxon>Colletotrichum</taxon>
        <taxon>Colletotrichum acutatum species complex</taxon>
    </lineage>
</organism>
<evidence type="ECO:0000256" key="1">
    <source>
        <dbReference type="SAM" id="MobiDB-lite"/>
    </source>
</evidence>
<dbReference type="AlphaFoldDB" id="A0AAD8XP86"/>
<evidence type="ECO:0000313" key="3">
    <source>
        <dbReference type="Proteomes" id="UP001244207"/>
    </source>
</evidence>
<proteinExistence type="predicted"/>
<reference evidence="2" key="1">
    <citation type="submission" date="2021-12" db="EMBL/GenBank/DDBJ databases">
        <title>Comparative genomics, transcriptomics and evolutionary studies reveal genomic signatures of adaptation to plant cell wall in hemibiotrophic fungi.</title>
        <authorList>
            <consortium name="DOE Joint Genome Institute"/>
            <person name="Baroncelli R."/>
            <person name="Diaz J.F."/>
            <person name="Benocci T."/>
            <person name="Peng M."/>
            <person name="Battaglia E."/>
            <person name="Haridas S."/>
            <person name="Andreopoulos W."/>
            <person name="Labutti K."/>
            <person name="Pangilinan J."/>
            <person name="Floch G.L."/>
            <person name="Makela M.R."/>
            <person name="Henrissat B."/>
            <person name="Grigoriev I.V."/>
            <person name="Crouch J.A."/>
            <person name="De Vries R.P."/>
            <person name="Sukno S.A."/>
            <person name="Thon M.R."/>
        </authorList>
    </citation>
    <scope>NUCLEOTIDE SEQUENCE</scope>
    <source>
        <strain evidence="2">CBS 112980</strain>
    </source>
</reference>
<accession>A0AAD8XP86</accession>
<sequence>MQTACSARYLIEPCLLPLDCLKGQGIGGRRTEAAGMSNPRSGIADRCPQGSNILPPLCLASLASRRHPCSVDCYSGTTTAHMSLQADTPRPGKPVTQPSQAAYDTSACLSGFTFVYIVHHHSGPQAAKKRNHDHGRSSKEAVNSHHHEIATRQLTMPSMEAAPTFFAPIQFIVHNHGHGHVHLSLPRLHLRL</sequence>
<protein>
    <submittedName>
        <fullName evidence="2">Uncharacterized protein</fullName>
    </submittedName>
</protein>
<comment type="caution">
    <text evidence="2">The sequence shown here is derived from an EMBL/GenBank/DDBJ whole genome shotgun (WGS) entry which is preliminary data.</text>
</comment>
<dbReference type="EMBL" id="JAHMHS010000004">
    <property type="protein sequence ID" value="KAK1731135.1"/>
    <property type="molecule type" value="Genomic_DNA"/>
</dbReference>
<dbReference type="GeneID" id="85386131"/>
<feature type="region of interest" description="Disordered" evidence="1">
    <location>
        <begin position="123"/>
        <end position="147"/>
    </location>
</feature>
<gene>
    <name evidence="2" type="ORF">BDZ83DRAFT_298607</name>
</gene>
<keyword evidence="3" id="KW-1185">Reference proteome</keyword>
<dbReference type="RefSeq" id="XP_060371190.1">
    <property type="nucleotide sequence ID" value="XM_060502232.1"/>
</dbReference>
<dbReference type="Proteomes" id="UP001244207">
    <property type="component" value="Unassembled WGS sequence"/>
</dbReference>
<feature type="compositionally biased region" description="Basic and acidic residues" evidence="1">
    <location>
        <begin position="134"/>
        <end position="147"/>
    </location>
</feature>
<evidence type="ECO:0000313" key="2">
    <source>
        <dbReference type="EMBL" id="KAK1731135.1"/>
    </source>
</evidence>
<name>A0AAD8XP86_GLOAC</name>
<feature type="compositionally biased region" description="Basic residues" evidence="1">
    <location>
        <begin position="123"/>
        <end position="133"/>
    </location>
</feature>